<gene>
    <name evidence="3" type="primary">LOC111355825</name>
</gene>
<feature type="chain" id="PRO_5039935176" evidence="1">
    <location>
        <begin position="25"/>
        <end position="147"/>
    </location>
</feature>
<dbReference type="AlphaFoldDB" id="A0A9J7IUN0"/>
<evidence type="ECO:0000313" key="2">
    <source>
        <dbReference type="Proteomes" id="UP000301870"/>
    </source>
</evidence>
<keyword evidence="1" id="KW-0732">Signal</keyword>
<reference evidence="3" key="1">
    <citation type="submission" date="2025-08" db="UniProtKB">
        <authorList>
            <consortium name="RefSeq"/>
        </authorList>
    </citation>
    <scope>IDENTIFICATION</scope>
    <source>
        <strain evidence="3">Ishihara</strain>
        <tissue evidence="3">Whole body</tissue>
    </source>
</reference>
<feature type="signal peptide" evidence="1">
    <location>
        <begin position="1"/>
        <end position="24"/>
    </location>
</feature>
<proteinExistence type="predicted"/>
<name>A0A9J7IUN0_SPOLT</name>
<dbReference type="KEGG" id="sliu:111355825"/>
<dbReference type="OrthoDB" id="10336689at2759"/>
<evidence type="ECO:0000256" key="1">
    <source>
        <dbReference type="SAM" id="SignalP"/>
    </source>
</evidence>
<dbReference type="RefSeq" id="XP_022825660.1">
    <property type="nucleotide sequence ID" value="XM_022969892.1"/>
</dbReference>
<evidence type="ECO:0000313" key="3">
    <source>
        <dbReference type="RefSeq" id="XP_022825660.1"/>
    </source>
</evidence>
<accession>A0A9J7IUN0</accession>
<sequence>MADSWLFTCVLVIICFSLPTFCEGGKNCEACEVTKCDFAKGDYGPHLVPDINWPIEMRSGQKTLDITIPVSWETDVRLNPKVAYVCIKMKDADMVTEDAVIKISRTHKSANIRIRLHTELSESKTIYIQFFDNVYIHDTLMHRNKCT</sequence>
<dbReference type="Proteomes" id="UP000301870">
    <property type="component" value="Chromosome 21"/>
</dbReference>
<keyword evidence="2" id="KW-1185">Reference proteome</keyword>
<organism evidence="2 3">
    <name type="scientific">Spodoptera litura</name>
    <name type="common">Asian cotton leafworm</name>
    <dbReference type="NCBI Taxonomy" id="69820"/>
    <lineage>
        <taxon>Eukaryota</taxon>
        <taxon>Metazoa</taxon>
        <taxon>Ecdysozoa</taxon>
        <taxon>Arthropoda</taxon>
        <taxon>Hexapoda</taxon>
        <taxon>Insecta</taxon>
        <taxon>Pterygota</taxon>
        <taxon>Neoptera</taxon>
        <taxon>Endopterygota</taxon>
        <taxon>Lepidoptera</taxon>
        <taxon>Glossata</taxon>
        <taxon>Ditrysia</taxon>
        <taxon>Noctuoidea</taxon>
        <taxon>Noctuidae</taxon>
        <taxon>Amphipyrinae</taxon>
        <taxon>Spodoptera</taxon>
    </lineage>
</organism>
<dbReference type="GeneID" id="111355825"/>
<protein>
    <submittedName>
        <fullName evidence="3">Uncharacterized protein LOC111355825</fullName>
    </submittedName>
</protein>